<accession>A0A0F9LI55</accession>
<organism evidence="1">
    <name type="scientific">marine sediment metagenome</name>
    <dbReference type="NCBI Taxonomy" id="412755"/>
    <lineage>
        <taxon>unclassified sequences</taxon>
        <taxon>metagenomes</taxon>
        <taxon>ecological metagenomes</taxon>
    </lineage>
</organism>
<evidence type="ECO:0000313" key="1">
    <source>
        <dbReference type="EMBL" id="KKM64020.1"/>
    </source>
</evidence>
<sequence length="46" mass="5572">MIKLIVKLFKKPFKFPNYLPTKSEIFERFVDENRVELKGNEERIEG</sequence>
<reference evidence="1" key="1">
    <citation type="journal article" date="2015" name="Nature">
        <title>Complex archaea that bridge the gap between prokaryotes and eukaryotes.</title>
        <authorList>
            <person name="Spang A."/>
            <person name="Saw J.H."/>
            <person name="Jorgensen S.L."/>
            <person name="Zaremba-Niedzwiedzka K."/>
            <person name="Martijn J."/>
            <person name="Lind A.E."/>
            <person name="van Eijk R."/>
            <person name="Schleper C."/>
            <person name="Guy L."/>
            <person name="Ettema T.J."/>
        </authorList>
    </citation>
    <scope>NUCLEOTIDE SEQUENCE</scope>
</reference>
<comment type="caution">
    <text evidence="1">The sequence shown here is derived from an EMBL/GenBank/DDBJ whole genome shotgun (WGS) entry which is preliminary data.</text>
</comment>
<proteinExistence type="predicted"/>
<protein>
    <submittedName>
        <fullName evidence="1">Uncharacterized protein</fullName>
    </submittedName>
</protein>
<name>A0A0F9LI55_9ZZZZ</name>
<dbReference type="AlphaFoldDB" id="A0A0F9LI55"/>
<gene>
    <name evidence="1" type="ORF">LCGC14_1505550</name>
</gene>
<dbReference type="EMBL" id="LAZR01010983">
    <property type="protein sequence ID" value="KKM64020.1"/>
    <property type="molecule type" value="Genomic_DNA"/>
</dbReference>